<gene>
    <name evidence="3" type="ORF">PN36_17460</name>
</gene>
<dbReference type="SUPFAM" id="SSF52540">
    <property type="entry name" value="P-loop containing nucleoside triphosphate hydrolases"/>
    <property type="match status" value="1"/>
</dbReference>
<dbReference type="Gene3D" id="3.40.50.300">
    <property type="entry name" value="P-loop containing nucleotide triphosphate hydrolases"/>
    <property type="match status" value="2"/>
</dbReference>
<dbReference type="GO" id="GO:0005524">
    <property type="term" value="F:ATP binding"/>
    <property type="evidence" value="ECO:0007669"/>
    <property type="project" value="UniProtKB-KW"/>
</dbReference>
<keyword evidence="3" id="KW-0547">Nucleotide-binding</keyword>
<dbReference type="Pfam" id="PF13304">
    <property type="entry name" value="AAA_21"/>
    <property type="match status" value="1"/>
</dbReference>
<feature type="domain" description="ATPase AAA-type core" evidence="1">
    <location>
        <begin position="180"/>
        <end position="287"/>
    </location>
</feature>
<dbReference type="Proteomes" id="UP000030428">
    <property type="component" value="Unassembled WGS sequence"/>
</dbReference>
<evidence type="ECO:0000259" key="1">
    <source>
        <dbReference type="Pfam" id="PF13304"/>
    </source>
</evidence>
<feature type="domain" description="Rad50/SbcC-type AAA" evidence="2">
    <location>
        <begin position="4"/>
        <end position="38"/>
    </location>
</feature>
<keyword evidence="4" id="KW-1185">Reference proteome</keyword>
<dbReference type="AlphaFoldDB" id="A0A0A6P6G2"/>
<organism evidence="3 4">
    <name type="scientific">Candidatus Thiomargarita nelsonii</name>
    <dbReference type="NCBI Taxonomy" id="1003181"/>
    <lineage>
        <taxon>Bacteria</taxon>
        <taxon>Pseudomonadati</taxon>
        <taxon>Pseudomonadota</taxon>
        <taxon>Gammaproteobacteria</taxon>
        <taxon>Thiotrichales</taxon>
        <taxon>Thiotrichaceae</taxon>
        <taxon>Thiomargarita</taxon>
    </lineage>
</organism>
<evidence type="ECO:0000313" key="4">
    <source>
        <dbReference type="Proteomes" id="UP000030428"/>
    </source>
</evidence>
<dbReference type="PANTHER" id="PTHR43581:SF2">
    <property type="entry name" value="EXCINUCLEASE ATPASE SUBUNIT"/>
    <property type="match status" value="1"/>
</dbReference>
<proteinExistence type="predicted"/>
<dbReference type="GO" id="GO:0006302">
    <property type="term" value="P:double-strand break repair"/>
    <property type="evidence" value="ECO:0007669"/>
    <property type="project" value="InterPro"/>
</dbReference>
<accession>A0A0A6P6G2</accession>
<dbReference type="CDD" id="cd00267">
    <property type="entry name" value="ABC_ATPase"/>
    <property type="match status" value="1"/>
</dbReference>
<sequence length="345" mass="39607">MKTIDIKNQTVFQQVELHFAPGLNVIIGENGTGKSHLLKLAYSILAVSAEEGRKPNVGTPTKALLQSRLAEKLINVFRPETLGNLKRHGRNRKRSEVFARFDNQKLDIHFSFSSQSRTEVVLKIVPSIWLDKSPVFLPTRELLTLYPNFVAVYENHYLEFEEIYRDTCILLGALPIKGGQKRGRKLLTPLEQAVGGRLYLDKNGRFYLVMPNLDKIEMPLVAEGSRKLGMLIQLISTGALLDKGYLFWDEPEANLNPRLLKLTAEVIFRLCQNGIQVFIATHSLFLLREMEILRQKTEYKRLPSQFFALEKQEKGVIIEQGERIEEINPIRALDEMIEQSDRYLE</sequence>
<dbReference type="Pfam" id="PF13476">
    <property type="entry name" value="AAA_23"/>
    <property type="match status" value="1"/>
</dbReference>
<dbReference type="InterPro" id="IPR051396">
    <property type="entry name" value="Bact_Antivir_Def_Nuclease"/>
</dbReference>
<dbReference type="InterPro" id="IPR038729">
    <property type="entry name" value="Rad50/SbcC_AAA"/>
</dbReference>
<reference evidence="3 4" key="1">
    <citation type="journal article" date="2016" name="Front. Microbiol.">
        <title>Single-Cell (Meta-)Genomics of a Dimorphic Candidatus Thiomargarita nelsonii Reveals Genomic Plasticity.</title>
        <authorList>
            <person name="Flood B.E."/>
            <person name="Fliss P."/>
            <person name="Jones D.S."/>
            <person name="Dick G.J."/>
            <person name="Jain S."/>
            <person name="Kaster A.K."/>
            <person name="Winkel M."/>
            <person name="Mussmann M."/>
            <person name="Bailey J."/>
        </authorList>
    </citation>
    <scope>NUCLEOTIDE SEQUENCE [LARGE SCALE GENOMIC DNA]</scope>
    <source>
        <strain evidence="3">Hydrate Ridge</strain>
    </source>
</reference>
<comment type="caution">
    <text evidence="3">The sequence shown here is derived from an EMBL/GenBank/DDBJ whole genome shotgun (WGS) entry which is preliminary data.</text>
</comment>
<protein>
    <submittedName>
        <fullName evidence="3">ATP-binding protein</fullName>
    </submittedName>
</protein>
<dbReference type="EMBL" id="JSZA02000067">
    <property type="protein sequence ID" value="KHD06430.1"/>
    <property type="molecule type" value="Genomic_DNA"/>
</dbReference>
<dbReference type="GO" id="GO:0016887">
    <property type="term" value="F:ATP hydrolysis activity"/>
    <property type="evidence" value="ECO:0007669"/>
    <property type="project" value="InterPro"/>
</dbReference>
<keyword evidence="3" id="KW-0067">ATP-binding</keyword>
<name>A0A0A6P6G2_9GAMM</name>
<dbReference type="InterPro" id="IPR027417">
    <property type="entry name" value="P-loop_NTPase"/>
</dbReference>
<evidence type="ECO:0000313" key="3">
    <source>
        <dbReference type="EMBL" id="KHD06430.1"/>
    </source>
</evidence>
<evidence type="ECO:0000259" key="2">
    <source>
        <dbReference type="Pfam" id="PF13476"/>
    </source>
</evidence>
<dbReference type="PANTHER" id="PTHR43581">
    <property type="entry name" value="ATP/GTP PHOSPHATASE"/>
    <property type="match status" value="1"/>
</dbReference>
<dbReference type="InterPro" id="IPR003959">
    <property type="entry name" value="ATPase_AAA_core"/>
</dbReference>